<evidence type="ECO:0000259" key="6">
    <source>
        <dbReference type="PROSITE" id="PS50067"/>
    </source>
</evidence>
<dbReference type="GO" id="GO:0008017">
    <property type="term" value="F:microtubule binding"/>
    <property type="evidence" value="ECO:0007669"/>
    <property type="project" value="InterPro"/>
</dbReference>
<dbReference type="PROSITE" id="PS50067">
    <property type="entry name" value="KINESIN_MOTOR_2"/>
    <property type="match status" value="1"/>
</dbReference>
<comment type="similarity">
    <text evidence="3">Belongs to the TRAFAC class myosin-kinesin ATPase superfamily. Kinesin family.</text>
</comment>
<dbReference type="InterPro" id="IPR001752">
    <property type="entry name" value="Kinesin_motor_dom"/>
</dbReference>
<keyword evidence="5" id="KW-0812">Transmembrane</keyword>
<feature type="compositionally biased region" description="Basic and acidic residues" evidence="4">
    <location>
        <begin position="409"/>
        <end position="418"/>
    </location>
</feature>
<feature type="region of interest" description="Disordered" evidence="4">
    <location>
        <begin position="1253"/>
        <end position="1289"/>
    </location>
</feature>
<dbReference type="GO" id="GO:0005524">
    <property type="term" value="F:ATP binding"/>
    <property type="evidence" value="ECO:0007669"/>
    <property type="project" value="UniProtKB-UniRule"/>
</dbReference>
<dbReference type="GO" id="GO:0007018">
    <property type="term" value="P:microtubule-based movement"/>
    <property type="evidence" value="ECO:0007669"/>
    <property type="project" value="InterPro"/>
</dbReference>
<evidence type="ECO:0000256" key="3">
    <source>
        <dbReference type="PROSITE-ProRule" id="PRU00283"/>
    </source>
</evidence>
<keyword evidence="5" id="KW-0472">Membrane</keyword>
<feature type="compositionally biased region" description="Low complexity" evidence="4">
    <location>
        <begin position="419"/>
        <end position="428"/>
    </location>
</feature>
<dbReference type="PROSITE" id="PS00411">
    <property type="entry name" value="KINESIN_MOTOR_1"/>
    <property type="match status" value="1"/>
</dbReference>
<dbReference type="Proteomes" id="UP000095280">
    <property type="component" value="Unplaced"/>
</dbReference>
<dbReference type="InterPro" id="IPR019821">
    <property type="entry name" value="Kinesin_motor_CS"/>
</dbReference>
<dbReference type="PANTHER" id="PTHR47117">
    <property type="entry name" value="STAR-RELATED LIPID TRANSFER PROTEIN 9"/>
    <property type="match status" value="1"/>
</dbReference>
<dbReference type="PRINTS" id="PR00380">
    <property type="entry name" value="KINESINHEAVY"/>
</dbReference>
<evidence type="ECO:0000256" key="1">
    <source>
        <dbReference type="ARBA" id="ARBA00022741"/>
    </source>
</evidence>
<feature type="domain" description="Kinesin motor" evidence="6">
    <location>
        <begin position="437"/>
        <end position="819"/>
    </location>
</feature>
<dbReference type="GO" id="GO:0003777">
    <property type="term" value="F:microtubule motor activity"/>
    <property type="evidence" value="ECO:0007669"/>
    <property type="project" value="InterPro"/>
</dbReference>
<evidence type="ECO:0000313" key="7">
    <source>
        <dbReference type="Proteomes" id="UP000095280"/>
    </source>
</evidence>
<reference evidence="8" key="1">
    <citation type="submission" date="2016-11" db="UniProtKB">
        <authorList>
            <consortium name="WormBaseParasite"/>
        </authorList>
    </citation>
    <scope>IDENTIFICATION</scope>
</reference>
<feature type="compositionally biased region" description="Polar residues" evidence="4">
    <location>
        <begin position="188"/>
        <end position="203"/>
    </location>
</feature>
<keyword evidence="3" id="KW-0505">Motor protein</keyword>
<feature type="region of interest" description="Disordered" evidence="4">
    <location>
        <begin position="240"/>
        <end position="274"/>
    </location>
</feature>
<keyword evidence="5" id="KW-1133">Transmembrane helix</keyword>
<keyword evidence="2 3" id="KW-0067">ATP-binding</keyword>
<dbReference type="InterPro" id="IPR027417">
    <property type="entry name" value="P-loop_NTPase"/>
</dbReference>
<dbReference type="Pfam" id="PF00225">
    <property type="entry name" value="Kinesin"/>
    <property type="match status" value="1"/>
</dbReference>
<feature type="compositionally biased region" description="Basic and acidic residues" evidence="4">
    <location>
        <begin position="240"/>
        <end position="257"/>
    </location>
</feature>
<dbReference type="Gene3D" id="3.40.850.10">
    <property type="entry name" value="Kinesin motor domain"/>
    <property type="match status" value="1"/>
</dbReference>
<feature type="region of interest" description="Disordered" evidence="4">
    <location>
        <begin position="404"/>
        <end position="428"/>
    </location>
</feature>
<name>A0A1I8HEG4_9PLAT</name>
<dbReference type="InterPro" id="IPR036961">
    <property type="entry name" value="Kinesin_motor_dom_sf"/>
</dbReference>
<protein>
    <submittedName>
        <fullName evidence="8">Kinesin motor domain-containing protein</fullName>
    </submittedName>
</protein>
<sequence length="1403" mass="151474">TKRRLPLFRLARARQLAIDSAAKQREQLAVGNNAKQVMRARRRDRQESNRLMKKPKPITIQPPSDDEADFIGSFKRKPADPLPDFIPIRSDSVNRAKPPRPLVAQSSDGSVQYIRDPGQVYLASKCSTAQAFVRTDLMVVAESVGAPYYRSAGYNVFAVLKYFRLGYCNKRSDSRALKHRRSDKQALASVSSPASSHTNSNGKVSGETVAGIVIGGLLLLVMAAIGTLLLVKSYQRSHSNDVEKQGSVTPDEKKKEMGPAVGLPDGLDVSGLELTSGTDDSISESFDLGPKLRDFHTIDQILTPQDSKRRFSATPTLSTNVDDAAYAVHNCADPPSDSYEGHRRWNNLSVVSPSSDLLTVASSRRFSSTPDVLADLRGADCCQDEEDDRRQVIQQRRRGGSIRSLFPHLDSRPDDTQAHRAPAAAAVSSELSPSAAGVKVAVRIRPLVERELQTLASATAGSNSTVVSVSSDDPKTLLVHQPSTANILSFCFDHCLDSTNPKSETYADQNSVYEKVGLPLLDKCLAGYNCCLFAYGMTSSGKTHTVMGAPVGDDRGLLPRFLQDLFQGKEIIEDQCEQLQVDISYYEIYNERIHDLLAASHDKSLRKVSLKVREHPTKGPFVEGLSVYSNVRTYADVMTWLALGNKQRATASTDVNQVSSRSHTVCTLGLKKLRIVDDENKQQQQQTATNTSSSASSVQLCISSRVNIVDLAGSERQSVAGTTGDRLREGSNINRSLLTLGKVISLLSERVANEAGVNSSAKKSNNQHIPYRESMLTWLLRDSLGGNSQTVMIATVSPAPQHIDETLSTLRYATKARSIVNLVRVNEDKSACMIRTLQAELERLRQKQLASSSGSEQSEAAVALAQDNARQALEISDLRDQLQACKLQAEELENWKLARLQAEAVKENCPAASSDTGSQTTPKVSATISTSPPVSAAVVNPAAPSTPLRHRQLSIVDGGCTASANLRRLSSTAAAGLSAVSANVSLANSSIGSFSPMLAPISPAAALEECLVGLQGSRVLLETCFNSVLAWTPADVMLAHLHSVLAALISAAEDDNAEQQQQQDDSLIASVSRTATDPLRCIRVAAAVQGLLHAFPLLVLLGEPWPLAKEAAAASIAICCRQLAPLIYAGGSGGVSTFLSWLAARQCPTDAVGTRLLASLRRAAGERLSQRCANLRRLLSLVRSELRVVALGCCGGDNVVGGLADVAEALDDFVGSVDCLLADAAGSAALVASREAEFDCACGDDADHAAAEERAGDGAAADADGSRLEQEGTPTAPRRRQRRRPQPERLSLPAFNQRINWINACPEFFKHSRAVVSHCQQTLRYLEILLGGSQLEIITVGVKCQHEMQRLDLDLDCLPVSKLFDSSIEPSRACLRRLKLTLEAACVKAAELVISGRNRHQRR</sequence>
<dbReference type="SUPFAM" id="SSF52540">
    <property type="entry name" value="P-loop containing nucleoside triphosphate hydrolases"/>
    <property type="match status" value="1"/>
</dbReference>
<accession>A0A1I8HEG4</accession>
<evidence type="ECO:0000256" key="4">
    <source>
        <dbReference type="SAM" id="MobiDB-lite"/>
    </source>
</evidence>
<dbReference type="WBParaSite" id="maker-uti_cns_0005610-snap-gene-0.2-mRNA-1">
    <property type="protein sequence ID" value="maker-uti_cns_0005610-snap-gene-0.2-mRNA-1"/>
    <property type="gene ID" value="maker-uti_cns_0005610-snap-gene-0.2"/>
</dbReference>
<dbReference type="PANTHER" id="PTHR47117:SF5">
    <property type="entry name" value="KINESIN-LIKE PROTEIN KIF14"/>
    <property type="match status" value="1"/>
</dbReference>
<keyword evidence="7" id="KW-1185">Reference proteome</keyword>
<feature type="region of interest" description="Disordered" evidence="4">
    <location>
        <begin position="910"/>
        <end position="929"/>
    </location>
</feature>
<feature type="region of interest" description="Disordered" evidence="4">
    <location>
        <begin position="35"/>
        <end position="65"/>
    </location>
</feature>
<keyword evidence="1 3" id="KW-0547">Nucleotide-binding</keyword>
<organism evidence="7 8">
    <name type="scientific">Macrostomum lignano</name>
    <dbReference type="NCBI Taxonomy" id="282301"/>
    <lineage>
        <taxon>Eukaryota</taxon>
        <taxon>Metazoa</taxon>
        <taxon>Spiralia</taxon>
        <taxon>Lophotrochozoa</taxon>
        <taxon>Platyhelminthes</taxon>
        <taxon>Rhabditophora</taxon>
        <taxon>Macrostomorpha</taxon>
        <taxon>Macrostomida</taxon>
        <taxon>Macrostomidae</taxon>
        <taxon>Macrostomum</taxon>
    </lineage>
</organism>
<evidence type="ECO:0000256" key="5">
    <source>
        <dbReference type="SAM" id="Phobius"/>
    </source>
</evidence>
<evidence type="ECO:0000256" key="2">
    <source>
        <dbReference type="ARBA" id="ARBA00022840"/>
    </source>
</evidence>
<dbReference type="SMART" id="SM00129">
    <property type="entry name" value="KISc"/>
    <property type="match status" value="1"/>
</dbReference>
<evidence type="ECO:0000313" key="8">
    <source>
        <dbReference type="WBParaSite" id="maker-uti_cns_0005610-snap-gene-0.2-mRNA-1"/>
    </source>
</evidence>
<feature type="binding site" evidence="3">
    <location>
        <begin position="536"/>
        <end position="543"/>
    </location>
    <ligand>
        <name>ATP</name>
        <dbReference type="ChEBI" id="CHEBI:30616"/>
    </ligand>
</feature>
<feature type="transmembrane region" description="Helical" evidence="5">
    <location>
        <begin position="209"/>
        <end position="231"/>
    </location>
</feature>
<feature type="region of interest" description="Disordered" evidence="4">
    <location>
        <begin position="174"/>
        <end position="203"/>
    </location>
</feature>
<feature type="compositionally biased region" description="Polar residues" evidence="4">
    <location>
        <begin position="911"/>
        <end position="928"/>
    </location>
</feature>
<proteinExistence type="inferred from homology"/>